<keyword evidence="2" id="KW-1185">Reference proteome</keyword>
<organism evidence="1 2">
    <name type="scientific">Elysia marginata</name>
    <dbReference type="NCBI Taxonomy" id="1093978"/>
    <lineage>
        <taxon>Eukaryota</taxon>
        <taxon>Metazoa</taxon>
        <taxon>Spiralia</taxon>
        <taxon>Lophotrochozoa</taxon>
        <taxon>Mollusca</taxon>
        <taxon>Gastropoda</taxon>
        <taxon>Heterobranchia</taxon>
        <taxon>Euthyneura</taxon>
        <taxon>Panpulmonata</taxon>
        <taxon>Sacoglossa</taxon>
        <taxon>Placobranchoidea</taxon>
        <taxon>Plakobranchidae</taxon>
        <taxon>Elysia</taxon>
    </lineage>
</organism>
<dbReference type="EMBL" id="BMAT01001489">
    <property type="protein sequence ID" value="GFR86996.1"/>
    <property type="molecule type" value="Genomic_DNA"/>
</dbReference>
<gene>
    <name evidence="1" type="ORF">ElyMa_000735500</name>
</gene>
<comment type="caution">
    <text evidence="1">The sequence shown here is derived from an EMBL/GenBank/DDBJ whole genome shotgun (WGS) entry which is preliminary data.</text>
</comment>
<name>A0AAV4GP13_9GAST</name>
<dbReference type="Proteomes" id="UP000762676">
    <property type="component" value="Unassembled WGS sequence"/>
</dbReference>
<sequence>MLKKAVVQTQPEKAAVPGIVVEDRLSDKTVPAHLSRRPMPGPVDRHPNTCMADTRVCRVPARTQSKRLQLQFVRLVVPVENSCGCLYHSHPEPHGATERFRNPRKAPVTSCKLKQASRNFYYVTALPIYLMHCE</sequence>
<protein>
    <submittedName>
        <fullName evidence="1">Uncharacterized protein</fullName>
    </submittedName>
</protein>
<reference evidence="1 2" key="1">
    <citation type="journal article" date="2021" name="Elife">
        <title>Chloroplast acquisition without the gene transfer in kleptoplastic sea slugs, Plakobranchus ocellatus.</title>
        <authorList>
            <person name="Maeda T."/>
            <person name="Takahashi S."/>
            <person name="Yoshida T."/>
            <person name="Shimamura S."/>
            <person name="Takaki Y."/>
            <person name="Nagai Y."/>
            <person name="Toyoda A."/>
            <person name="Suzuki Y."/>
            <person name="Arimoto A."/>
            <person name="Ishii H."/>
            <person name="Satoh N."/>
            <person name="Nishiyama T."/>
            <person name="Hasebe M."/>
            <person name="Maruyama T."/>
            <person name="Minagawa J."/>
            <person name="Obokata J."/>
            <person name="Shigenobu S."/>
        </authorList>
    </citation>
    <scope>NUCLEOTIDE SEQUENCE [LARGE SCALE GENOMIC DNA]</scope>
</reference>
<dbReference type="AlphaFoldDB" id="A0AAV4GP13"/>
<proteinExistence type="predicted"/>
<accession>A0AAV4GP13</accession>
<evidence type="ECO:0000313" key="1">
    <source>
        <dbReference type="EMBL" id="GFR86996.1"/>
    </source>
</evidence>
<evidence type="ECO:0000313" key="2">
    <source>
        <dbReference type="Proteomes" id="UP000762676"/>
    </source>
</evidence>